<gene>
    <name evidence="1" type="ORF">KCMC57_38170</name>
</gene>
<reference evidence="1" key="1">
    <citation type="submission" date="2024-07" db="EMBL/GenBank/DDBJ databases">
        <title>Complete genome sequences of cellulolytic bacteria, Kitasatospora sp. CMC57 and Streptomyces sp. CMC78, isolated from Japanese agricultural soil.</title>
        <authorList>
            <person name="Hashimoto T."/>
            <person name="Ito M."/>
            <person name="Iwamoto M."/>
            <person name="Fukahori D."/>
            <person name="Shoda T."/>
            <person name="Sakoda M."/>
            <person name="Morohoshi T."/>
            <person name="Mitsuboshi M."/>
            <person name="Nishizawa T."/>
        </authorList>
    </citation>
    <scope>NUCLEOTIDE SEQUENCE</scope>
    <source>
        <strain evidence="1">CMC57</strain>
    </source>
</reference>
<dbReference type="EMBL" id="AP035881">
    <property type="protein sequence ID" value="BFP47449.1"/>
    <property type="molecule type" value="Genomic_DNA"/>
</dbReference>
<name>A0AB33JW30_9ACTN</name>
<sequence length="60" mass="6005">MLVTASIAGLTALLTVGLVWLKRIGIGAAIVVWTSGFTAAATTVAGPVNDLLTAITNATH</sequence>
<dbReference type="RefSeq" id="WP_407989804.1">
    <property type="nucleotide sequence ID" value="NZ_AP035881.2"/>
</dbReference>
<dbReference type="AlphaFoldDB" id="A0AB33JW30"/>
<organism evidence="1">
    <name type="scientific">Kitasatospora sp. CMC57</name>
    <dbReference type="NCBI Taxonomy" id="3231513"/>
    <lineage>
        <taxon>Bacteria</taxon>
        <taxon>Bacillati</taxon>
        <taxon>Actinomycetota</taxon>
        <taxon>Actinomycetes</taxon>
        <taxon>Kitasatosporales</taxon>
        <taxon>Streptomycetaceae</taxon>
        <taxon>Kitasatospora</taxon>
    </lineage>
</organism>
<accession>A0AB33JW30</accession>
<protein>
    <submittedName>
        <fullName evidence="1">Uncharacterized protein</fullName>
    </submittedName>
</protein>
<proteinExistence type="predicted"/>
<evidence type="ECO:0000313" key="1">
    <source>
        <dbReference type="EMBL" id="BFP47449.1"/>
    </source>
</evidence>